<keyword evidence="1" id="KW-1133">Transmembrane helix</keyword>
<sequence length="597" mass="61349">MSEPVLPRPARTAGIVVAAILGALLIITVAIIAWVGVRGALAYSHLRDAQAATSGIRADLSNPETAAVAIAGLRDDTSAAHSLTSDPIWRLAELTPWLGPQLSAFSTVAASLDDVVSTSLTPLADVAATFSADSIRPQGGRIDVSSFVSIQDAATTGAEGITTAAASVRAIDTAPLVAPLRLSVDEISALLDEAAAGTDALARATELLPSMLGGSGPRDYLVLFQNNAEWRSLGGIPGAMAVIHTDDGAMTLSRQASSGNFPRYDESILPLPPEVEAIYGQRPGRWIQNVTQVPDFTVAAPLAQAMWAREFGQQVDGVLALDPVALSYLLQATGPVTLPTGDVLTSDNAVSLLLNEVYLRYEDPAEQDAFFAAAASSVFAALSQGGADPVALLTALTRAGSEHRLLMWSAHPDEQARIAETTLAGALPETNAQTATFGAYLNDGTGSKMDYYVTADTQLTWNSCTLDAVGTATGTATLTLTLANGAPADAANLPSYITGGGVFGLAPGVARTVGYIYLPQGFIVTDSTLSSGGGFGTATHDGRQVLTFSTDLAPGASTTATVAVRTVGPSAPRLIADVTPTITSTSAPEAVCTTASR</sequence>
<organism evidence="2 3">
    <name type="scientific">Microbacterium rhizomatis</name>
    <dbReference type="NCBI Taxonomy" id="1631477"/>
    <lineage>
        <taxon>Bacteria</taxon>
        <taxon>Bacillati</taxon>
        <taxon>Actinomycetota</taxon>
        <taxon>Actinomycetes</taxon>
        <taxon>Micrococcales</taxon>
        <taxon>Microbacteriaceae</taxon>
        <taxon>Microbacterium</taxon>
    </lineage>
</organism>
<dbReference type="EMBL" id="VYSA01000002">
    <property type="protein sequence ID" value="KAA9107802.1"/>
    <property type="molecule type" value="Genomic_DNA"/>
</dbReference>
<feature type="transmembrane region" description="Helical" evidence="1">
    <location>
        <begin position="12"/>
        <end position="37"/>
    </location>
</feature>
<protein>
    <submittedName>
        <fullName evidence="2">DUF4012 domain-containing protein</fullName>
    </submittedName>
</protein>
<dbReference type="OrthoDB" id="3203519at2"/>
<accession>A0A5J5IZG9</accession>
<evidence type="ECO:0000256" key="1">
    <source>
        <dbReference type="SAM" id="Phobius"/>
    </source>
</evidence>
<dbReference type="Proteomes" id="UP000325827">
    <property type="component" value="Unassembled WGS sequence"/>
</dbReference>
<dbReference type="InterPro" id="IPR025101">
    <property type="entry name" value="DUF4012"/>
</dbReference>
<evidence type="ECO:0000313" key="2">
    <source>
        <dbReference type="EMBL" id="KAA9107802.1"/>
    </source>
</evidence>
<dbReference type="RefSeq" id="WP_150448837.1">
    <property type="nucleotide sequence ID" value="NZ_VYSA01000002.1"/>
</dbReference>
<comment type="caution">
    <text evidence="2">The sequence shown here is derived from an EMBL/GenBank/DDBJ whole genome shotgun (WGS) entry which is preliminary data.</text>
</comment>
<reference evidence="3" key="1">
    <citation type="submission" date="2019-09" db="EMBL/GenBank/DDBJ databases">
        <title>Mumia zhuanghuii sp. nov. isolated from the intestinal contents of plateau pika (Ochotona curzoniae) in the Qinghai-Tibet plateau of China.</title>
        <authorList>
            <person name="Tian Z."/>
        </authorList>
    </citation>
    <scope>NUCLEOTIDE SEQUENCE [LARGE SCALE GENOMIC DNA]</scope>
    <source>
        <strain evidence="3">JCM 30598</strain>
    </source>
</reference>
<keyword evidence="1" id="KW-0472">Membrane</keyword>
<proteinExistence type="predicted"/>
<evidence type="ECO:0000313" key="3">
    <source>
        <dbReference type="Proteomes" id="UP000325827"/>
    </source>
</evidence>
<gene>
    <name evidence="2" type="ORF">F6B43_10210</name>
</gene>
<keyword evidence="1" id="KW-0812">Transmembrane</keyword>
<dbReference type="Pfam" id="PF13196">
    <property type="entry name" value="DUF4012"/>
    <property type="match status" value="1"/>
</dbReference>
<dbReference type="AlphaFoldDB" id="A0A5J5IZG9"/>
<name>A0A5J5IZG9_9MICO</name>
<keyword evidence="3" id="KW-1185">Reference proteome</keyword>